<evidence type="ECO:0000313" key="2">
    <source>
        <dbReference type="EMBL" id="CAI9094675.1"/>
    </source>
</evidence>
<feature type="region of interest" description="Disordered" evidence="1">
    <location>
        <begin position="196"/>
        <end position="219"/>
    </location>
</feature>
<gene>
    <name evidence="2" type="ORF">OLC1_LOCUS5788</name>
</gene>
<dbReference type="EMBL" id="OX459119">
    <property type="protein sequence ID" value="CAI9094675.1"/>
    <property type="molecule type" value="Genomic_DNA"/>
</dbReference>
<dbReference type="Proteomes" id="UP001161247">
    <property type="component" value="Chromosome 2"/>
</dbReference>
<sequence>MALSSYNPDNLCGKLSGFVAVARKVYGADGEGGSGGDGESGGDGYGPEEVPEVLQQLGDALIKREIAVIKQENLPVTHYYGKLKQLRDRLGQIRPDVNCEGAVKSLFDASKSPQYLLGATDALNVIRKLIDDRATEDKSMEFMMGLSEVFEAEKNQILMIDPIPNVHRIYSMILKAEKTHQVSINVAAGTENSAMINKGGGWKSNNRPRNNQKKDKDPVLIGYPEGWNSDKRKGSGTHNVHLVDTPLEVTETDDNEWNGKIAAAVQKEINHLMKNKAPVDVTNHVNFSHIEDFAGSSVLPLVSSKSVFKMGNSWFMFVDTGATGHMNGSLHLLSNPQLVKSFTPVCLPDGSVESVSHDLQTTSILAVGKVVKGLYVLNAYSFTSQAIQESQTLYASFSDTSVVLSKTSLPVEDSLPDDPCSVNPLSDNVPISTVTLSSFPETEHISSSPPLSFSSPMHTTSLPSPPPVDGDEVSQMLEVAEIVTTPVAPSSAAGTSLIIGFTISGVEKLAVESETCQPASEGEPQKNCSTRAELLLGGGGESTARRRKLQLVYNILPCKELQCSGQKIQTDSFFGRCIEEVERSASTLMTLEEANGCCRAATVKELEILPRAARDGVNIRPPQVNQEAVPILDIPLDMHDEL</sequence>
<protein>
    <submittedName>
        <fullName evidence="2">OLC1v1030453C1</fullName>
    </submittedName>
</protein>
<reference evidence="2" key="1">
    <citation type="submission" date="2023-03" db="EMBL/GenBank/DDBJ databases">
        <authorList>
            <person name="Julca I."/>
        </authorList>
    </citation>
    <scope>NUCLEOTIDE SEQUENCE</scope>
</reference>
<evidence type="ECO:0000256" key="1">
    <source>
        <dbReference type="SAM" id="MobiDB-lite"/>
    </source>
</evidence>
<proteinExistence type="predicted"/>
<feature type="region of interest" description="Disordered" evidence="1">
    <location>
        <begin position="440"/>
        <end position="468"/>
    </location>
</feature>
<dbReference type="AlphaFoldDB" id="A0AAV1CGU5"/>
<evidence type="ECO:0000313" key="3">
    <source>
        <dbReference type="Proteomes" id="UP001161247"/>
    </source>
</evidence>
<organism evidence="2 3">
    <name type="scientific">Oldenlandia corymbosa var. corymbosa</name>
    <dbReference type="NCBI Taxonomy" id="529605"/>
    <lineage>
        <taxon>Eukaryota</taxon>
        <taxon>Viridiplantae</taxon>
        <taxon>Streptophyta</taxon>
        <taxon>Embryophyta</taxon>
        <taxon>Tracheophyta</taxon>
        <taxon>Spermatophyta</taxon>
        <taxon>Magnoliopsida</taxon>
        <taxon>eudicotyledons</taxon>
        <taxon>Gunneridae</taxon>
        <taxon>Pentapetalae</taxon>
        <taxon>asterids</taxon>
        <taxon>lamiids</taxon>
        <taxon>Gentianales</taxon>
        <taxon>Rubiaceae</taxon>
        <taxon>Rubioideae</taxon>
        <taxon>Spermacoceae</taxon>
        <taxon>Hedyotis-Oldenlandia complex</taxon>
        <taxon>Oldenlandia</taxon>
    </lineage>
</organism>
<accession>A0AAV1CGU5</accession>
<name>A0AAV1CGU5_OLDCO</name>
<feature type="compositionally biased region" description="Low complexity" evidence="1">
    <location>
        <begin position="446"/>
        <end position="456"/>
    </location>
</feature>
<feature type="compositionally biased region" description="Gly residues" evidence="1">
    <location>
        <begin position="30"/>
        <end position="45"/>
    </location>
</feature>
<dbReference type="PANTHER" id="PTHR34222:SF99">
    <property type="entry name" value="PROTEIN, PUTATIVE-RELATED"/>
    <property type="match status" value="1"/>
</dbReference>
<keyword evidence="3" id="KW-1185">Reference proteome</keyword>
<feature type="region of interest" description="Disordered" evidence="1">
    <location>
        <begin position="30"/>
        <end position="49"/>
    </location>
</feature>
<dbReference type="PANTHER" id="PTHR34222">
    <property type="entry name" value="GAG_PRE-INTEGRS DOMAIN-CONTAINING PROTEIN"/>
    <property type="match status" value="1"/>
</dbReference>